<keyword evidence="1" id="KW-0472">Membrane</keyword>
<name>A0AA39IUC9_9BILA</name>
<reference evidence="2" key="1">
    <citation type="submission" date="2023-06" db="EMBL/GenBank/DDBJ databases">
        <title>Genomic analysis of the entomopathogenic nematode Steinernema hermaphroditum.</title>
        <authorList>
            <person name="Schwarz E.M."/>
            <person name="Heppert J.K."/>
            <person name="Baniya A."/>
            <person name="Schwartz H.T."/>
            <person name="Tan C.-H."/>
            <person name="Antoshechkin I."/>
            <person name="Sternberg P.W."/>
            <person name="Goodrich-Blair H."/>
            <person name="Dillman A.R."/>
        </authorList>
    </citation>
    <scope>NUCLEOTIDE SEQUENCE</scope>
    <source>
        <strain evidence="2">PS9179</strain>
        <tissue evidence="2">Whole animal</tissue>
    </source>
</reference>
<keyword evidence="1" id="KW-1133">Transmembrane helix</keyword>
<feature type="transmembrane region" description="Helical" evidence="1">
    <location>
        <begin position="48"/>
        <end position="70"/>
    </location>
</feature>
<evidence type="ECO:0000313" key="3">
    <source>
        <dbReference type="Proteomes" id="UP001175271"/>
    </source>
</evidence>
<evidence type="ECO:0000256" key="1">
    <source>
        <dbReference type="SAM" id="Phobius"/>
    </source>
</evidence>
<gene>
    <name evidence="2" type="ORF">QR680_011330</name>
</gene>
<comment type="caution">
    <text evidence="2">The sequence shown here is derived from an EMBL/GenBank/DDBJ whole genome shotgun (WGS) entry which is preliminary data.</text>
</comment>
<evidence type="ECO:0000313" key="2">
    <source>
        <dbReference type="EMBL" id="KAK0429339.1"/>
    </source>
</evidence>
<dbReference type="EMBL" id="JAUCMV010000001">
    <property type="protein sequence ID" value="KAK0429339.1"/>
    <property type="molecule type" value="Genomic_DNA"/>
</dbReference>
<keyword evidence="3" id="KW-1185">Reference proteome</keyword>
<accession>A0AA39IUC9</accession>
<protein>
    <submittedName>
        <fullName evidence="2">Uncharacterized protein</fullName>
    </submittedName>
</protein>
<proteinExistence type="predicted"/>
<dbReference type="AlphaFoldDB" id="A0AA39IUC9"/>
<organism evidence="2 3">
    <name type="scientific">Steinernema hermaphroditum</name>
    <dbReference type="NCBI Taxonomy" id="289476"/>
    <lineage>
        <taxon>Eukaryota</taxon>
        <taxon>Metazoa</taxon>
        <taxon>Ecdysozoa</taxon>
        <taxon>Nematoda</taxon>
        <taxon>Chromadorea</taxon>
        <taxon>Rhabditida</taxon>
        <taxon>Tylenchina</taxon>
        <taxon>Panagrolaimomorpha</taxon>
        <taxon>Strongyloidoidea</taxon>
        <taxon>Steinernematidae</taxon>
        <taxon>Steinernema</taxon>
    </lineage>
</organism>
<sequence length="180" mass="20048">MNSTQIDLFAYFAAKNSLPRFLSDNAQTALFFEAVRTQKTTNMEHHTIAAVTCTVILALALFAIIVRFLLLRAKHCGEAKEVEDVESQSQISENELVILQNLFLECEHRAPIDAVTANVPPPDYSEKARTFSQACYSHANSPPTYADTFETQKKASPLRAQVLTPIYDNEEKSDSDASFA</sequence>
<dbReference type="Proteomes" id="UP001175271">
    <property type="component" value="Unassembled WGS sequence"/>
</dbReference>
<keyword evidence="1" id="KW-0812">Transmembrane</keyword>